<organism evidence="1 2">
    <name type="scientific">Colocasia esculenta</name>
    <name type="common">Wild taro</name>
    <name type="synonym">Arum esculentum</name>
    <dbReference type="NCBI Taxonomy" id="4460"/>
    <lineage>
        <taxon>Eukaryota</taxon>
        <taxon>Viridiplantae</taxon>
        <taxon>Streptophyta</taxon>
        <taxon>Embryophyta</taxon>
        <taxon>Tracheophyta</taxon>
        <taxon>Spermatophyta</taxon>
        <taxon>Magnoliopsida</taxon>
        <taxon>Liliopsida</taxon>
        <taxon>Araceae</taxon>
        <taxon>Aroideae</taxon>
        <taxon>Colocasieae</taxon>
        <taxon>Colocasia</taxon>
    </lineage>
</organism>
<dbReference type="AlphaFoldDB" id="A0A843VBY1"/>
<name>A0A843VBY1_COLES</name>
<protein>
    <submittedName>
        <fullName evidence="1">Uncharacterized protein</fullName>
    </submittedName>
</protein>
<dbReference type="Proteomes" id="UP000652761">
    <property type="component" value="Unassembled WGS sequence"/>
</dbReference>
<keyword evidence="2" id="KW-1185">Reference proteome</keyword>
<reference evidence="1" key="1">
    <citation type="submission" date="2017-07" db="EMBL/GenBank/DDBJ databases">
        <title>Taro Niue Genome Assembly and Annotation.</title>
        <authorList>
            <person name="Atibalentja N."/>
            <person name="Keating K."/>
            <person name="Fields C.J."/>
        </authorList>
    </citation>
    <scope>NUCLEOTIDE SEQUENCE</scope>
    <source>
        <strain evidence="1">Niue_2</strain>
        <tissue evidence="1">Leaf</tissue>
    </source>
</reference>
<dbReference type="EMBL" id="NMUH01001598">
    <property type="protein sequence ID" value="MQL93798.1"/>
    <property type="molecule type" value="Genomic_DNA"/>
</dbReference>
<gene>
    <name evidence="1" type="ORF">Taro_026437</name>
</gene>
<comment type="caution">
    <text evidence="1">The sequence shown here is derived from an EMBL/GenBank/DDBJ whole genome shotgun (WGS) entry which is preliminary data.</text>
</comment>
<evidence type="ECO:0000313" key="1">
    <source>
        <dbReference type="EMBL" id="MQL93798.1"/>
    </source>
</evidence>
<proteinExistence type="predicted"/>
<sequence length="106" mass="12028">MQVELLAADSRVQSSFLPIHIEMRLYEASDKPRKLVPCAVWVTSHVANTSFWCRLHHGGQHYSSLSIHWFSRTLPTKQSADSLVQQDPADLAFCRLMVAATFCQLI</sequence>
<evidence type="ECO:0000313" key="2">
    <source>
        <dbReference type="Proteomes" id="UP000652761"/>
    </source>
</evidence>
<accession>A0A843VBY1</accession>